<dbReference type="PROSITE" id="PS00903">
    <property type="entry name" value="CYT_DCMP_DEAMINASES_1"/>
    <property type="match status" value="1"/>
</dbReference>
<dbReference type="InterPro" id="IPR002125">
    <property type="entry name" value="CMP_dCMP_dom"/>
</dbReference>
<dbReference type="Proteomes" id="UP000613740">
    <property type="component" value="Unassembled WGS sequence"/>
</dbReference>
<comment type="cofactor">
    <cofactor evidence="1">
        <name>Zn(2+)</name>
        <dbReference type="ChEBI" id="CHEBI:29105"/>
    </cofactor>
</comment>
<dbReference type="Gene3D" id="3.40.140.10">
    <property type="entry name" value="Cytidine Deaminase, domain 2"/>
    <property type="match status" value="1"/>
</dbReference>
<comment type="function">
    <text evidence="7">Monofunctional pyrimidine deaminase involved in the riboflavin biosynthesis pathway. Also has a reductase domain that lacks catalytically essential substrate-binding residues.</text>
</comment>
<organism evidence="11 12">
    <name type="scientific">Chlamydomonas schloesseri</name>
    <dbReference type="NCBI Taxonomy" id="2026947"/>
    <lineage>
        <taxon>Eukaryota</taxon>
        <taxon>Viridiplantae</taxon>
        <taxon>Chlorophyta</taxon>
        <taxon>core chlorophytes</taxon>
        <taxon>Chlorophyceae</taxon>
        <taxon>CS clade</taxon>
        <taxon>Chlamydomonadales</taxon>
        <taxon>Chlamydomonadaceae</taxon>
        <taxon>Chlamydomonas</taxon>
    </lineage>
</organism>
<dbReference type="EC" id="3.5.4.26" evidence="3"/>
<dbReference type="EMBL" id="JAEHOD010000103">
    <property type="protein sequence ID" value="KAG2427035.1"/>
    <property type="molecule type" value="Genomic_DNA"/>
</dbReference>
<dbReference type="PANTHER" id="PTHR11079">
    <property type="entry name" value="CYTOSINE DEAMINASE FAMILY MEMBER"/>
    <property type="match status" value="1"/>
</dbReference>
<evidence type="ECO:0000256" key="5">
    <source>
        <dbReference type="ARBA" id="ARBA00022801"/>
    </source>
</evidence>
<keyword evidence="12" id="KW-1185">Reference proteome</keyword>
<reference evidence="11" key="1">
    <citation type="journal article" date="2020" name="bioRxiv">
        <title>Comparative genomics of Chlamydomonas.</title>
        <authorList>
            <person name="Craig R.J."/>
            <person name="Hasan A.R."/>
            <person name="Ness R.W."/>
            <person name="Keightley P.D."/>
        </authorList>
    </citation>
    <scope>NUCLEOTIDE SEQUENCE</scope>
    <source>
        <strain evidence="11">CCAP 11/173</strain>
    </source>
</reference>
<sequence>MRAAALPSASRALCLAHRRGLRPVARPTICASATRDTVTDQDRTYILKALELAKRAKGKTHPNPAVGCVIVKDGKVVGEGYHPKAGMPHAEVYALRGAGNNAQGATAYVTLEPCNHHGRTPPCSRALVEAKVARVVVGVGDPNPLVAAEGIATLEKAGIQVAIMDGPEREACYELNRDFMERMKLEAAQAARAKAAKEAAREANEAASKQAKQ</sequence>
<dbReference type="UniPathway" id="UPA00275">
    <property type="reaction ID" value="UER00401"/>
</dbReference>
<dbReference type="GO" id="GO:0008835">
    <property type="term" value="F:diaminohydroxyphosphoribosylaminopyrimidine deaminase activity"/>
    <property type="evidence" value="ECO:0007669"/>
    <property type="project" value="UniProtKB-EC"/>
</dbReference>
<dbReference type="PROSITE" id="PS51747">
    <property type="entry name" value="CYT_DCMP_DEAMINASES_2"/>
    <property type="match status" value="1"/>
</dbReference>
<evidence type="ECO:0000256" key="6">
    <source>
        <dbReference type="ARBA" id="ARBA00022833"/>
    </source>
</evidence>
<dbReference type="GO" id="GO:0008270">
    <property type="term" value="F:zinc ion binding"/>
    <property type="evidence" value="ECO:0007669"/>
    <property type="project" value="InterPro"/>
</dbReference>
<evidence type="ECO:0000256" key="1">
    <source>
        <dbReference type="ARBA" id="ARBA00001947"/>
    </source>
</evidence>
<evidence type="ECO:0000256" key="8">
    <source>
        <dbReference type="ARBA" id="ARBA00070721"/>
    </source>
</evidence>
<evidence type="ECO:0000256" key="3">
    <source>
        <dbReference type="ARBA" id="ARBA00012766"/>
    </source>
</evidence>
<feature type="compositionally biased region" description="Basic and acidic residues" evidence="9">
    <location>
        <begin position="195"/>
        <end position="204"/>
    </location>
</feature>
<dbReference type="InterPro" id="IPR016193">
    <property type="entry name" value="Cytidine_deaminase-like"/>
</dbReference>
<proteinExistence type="predicted"/>
<dbReference type="InterPro" id="IPR004794">
    <property type="entry name" value="Eubact_RibD"/>
</dbReference>
<evidence type="ECO:0000256" key="4">
    <source>
        <dbReference type="ARBA" id="ARBA00022723"/>
    </source>
</evidence>
<dbReference type="CDD" id="cd01284">
    <property type="entry name" value="Riboflavin_deaminase-reductase"/>
    <property type="match status" value="1"/>
</dbReference>
<feature type="domain" description="CMP/dCMP-type deaminase" evidence="10">
    <location>
        <begin position="40"/>
        <end position="162"/>
    </location>
</feature>
<dbReference type="PANTHER" id="PTHR11079:SF162">
    <property type="entry name" value="RIBOFLAVIN BIOSYNTHESIS PROTEIN PYRD, CHLOROPLASTIC"/>
    <property type="match status" value="1"/>
</dbReference>
<feature type="region of interest" description="Disordered" evidence="9">
    <location>
        <begin position="193"/>
        <end position="213"/>
    </location>
</feature>
<gene>
    <name evidence="11" type="ORF">HYH02_014681</name>
</gene>
<evidence type="ECO:0000256" key="9">
    <source>
        <dbReference type="SAM" id="MobiDB-lite"/>
    </source>
</evidence>
<evidence type="ECO:0000256" key="7">
    <source>
        <dbReference type="ARBA" id="ARBA00058389"/>
    </source>
</evidence>
<dbReference type="Pfam" id="PF00383">
    <property type="entry name" value="dCMP_cyt_deam_1"/>
    <property type="match status" value="1"/>
</dbReference>
<dbReference type="FunFam" id="3.40.140.10:FF:000025">
    <property type="entry name" value="Riboflavin biosynthesis protein RibD"/>
    <property type="match status" value="1"/>
</dbReference>
<dbReference type="NCBIfam" id="TIGR00326">
    <property type="entry name" value="eubact_ribD"/>
    <property type="match status" value="1"/>
</dbReference>
<evidence type="ECO:0000256" key="2">
    <source>
        <dbReference type="ARBA" id="ARBA00004882"/>
    </source>
</evidence>
<comment type="pathway">
    <text evidence="2">Cofactor biosynthesis; riboflavin biosynthesis; 5-amino-6-(D-ribitylamino)uracil from GTP: step 2/4.</text>
</comment>
<keyword evidence="6" id="KW-0862">Zinc</keyword>
<keyword evidence="5" id="KW-0378">Hydrolase</keyword>
<protein>
    <recommendedName>
        <fullName evidence="8">Riboflavin biosynthesis protein PYRD, chloroplastic</fullName>
        <ecNumber evidence="3">3.5.4.26</ecNumber>
    </recommendedName>
</protein>
<evidence type="ECO:0000259" key="10">
    <source>
        <dbReference type="PROSITE" id="PS51747"/>
    </source>
</evidence>
<evidence type="ECO:0000313" key="12">
    <source>
        <dbReference type="Proteomes" id="UP000613740"/>
    </source>
</evidence>
<keyword evidence="4" id="KW-0479">Metal-binding</keyword>
<evidence type="ECO:0000313" key="11">
    <source>
        <dbReference type="EMBL" id="KAG2427035.1"/>
    </source>
</evidence>
<dbReference type="SUPFAM" id="SSF53927">
    <property type="entry name" value="Cytidine deaminase-like"/>
    <property type="match status" value="1"/>
</dbReference>
<dbReference type="OrthoDB" id="252265at2759"/>
<accession>A0A835SUI8</accession>
<dbReference type="AlphaFoldDB" id="A0A835SUI8"/>
<dbReference type="GO" id="GO:0009231">
    <property type="term" value="P:riboflavin biosynthetic process"/>
    <property type="evidence" value="ECO:0007669"/>
    <property type="project" value="UniProtKB-UniPathway"/>
</dbReference>
<dbReference type="InterPro" id="IPR016192">
    <property type="entry name" value="APOBEC/CMP_deaminase_Zn-bd"/>
</dbReference>
<comment type="caution">
    <text evidence="11">The sequence shown here is derived from an EMBL/GenBank/DDBJ whole genome shotgun (WGS) entry which is preliminary data.</text>
</comment>
<name>A0A835SUI8_9CHLO</name>